<dbReference type="InterPro" id="IPR005849">
    <property type="entry name" value="GalP_Utransf_N"/>
</dbReference>
<evidence type="ECO:0000256" key="17">
    <source>
        <dbReference type="RuleBase" id="RU000506"/>
    </source>
</evidence>
<feature type="binding site" evidence="15">
    <location>
        <position position="114"/>
    </location>
    <ligand>
        <name>Zn(2+)</name>
        <dbReference type="ChEBI" id="CHEBI:29105"/>
    </ligand>
</feature>
<evidence type="ECO:0000256" key="13">
    <source>
        <dbReference type="PIRSR" id="PIRSR000808-1"/>
    </source>
</evidence>
<keyword evidence="6 17" id="KW-0808">Transferase</keyword>
<dbReference type="InterPro" id="IPR005850">
    <property type="entry name" value="GalP_Utransf_C"/>
</dbReference>
<feature type="binding site" description="in other chain" evidence="14">
    <location>
        <begin position="160"/>
        <end position="162"/>
    </location>
    <ligand>
        <name>UDP-alpha-D-glucose</name>
        <dbReference type="ChEBI" id="CHEBI:58885"/>
        <note>ligand shared between dimeric partners</note>
    </ligand>
</feature>
<evidence type="ECO:0000256" key="12">
    <source>
        <dbReference type="NCBIfam" id="TIGR00209"/>
    </source>
</evidence>
<dbReference type="PANTHER" id="PTHR11943">
    <property type="entry name" value="GALACTOSE-1-PHOSPHATE URIDYLYLTRANSFERASE"/>
    <property type="match status" value="1"/>
</dbReference>
<evidence type="ECO:0000259" key="18">
    <source>
        <dbReference type="Pfam" id="PF01087"/>
    </source>
</evidence>
<feature type="binding site" description="in other chain" evidence="14">
    <location>
        <position position="154"/>
    </location>
    <ligand>
        <name>UDP-alpha-D-glucose</name>
        <dbReference type="ChEBI" id="CHEBI:58885"/>
        <note>ligand shared between dimeric partners</note>
    </ligand>
</feature>
<dbReference type="InterPro" id="IPR036265">
    <property type="entry name" value="HIT-like_sf"/>
</dbReference>
<dbReference type="GO" id="GO:0005737">
    <property type="term" value="C:cytoplasm"/>
    <property type="evidence" value="ECO:0007669"/>
    <property type="project" value="TreeGrafter"/>
</dbReference>
<dbReference type="InterPro" id="IPR019779">
    <property type="entry name" value="GalP_UDPtransf1_His-AS"/>
</dbReference>
<accession>A0A7V2B1F7</accession>
<dbReference type="PANTHER" id="PTHR11943:SF1">
    <property type="entry name" value="GALACTOSE-1-PHOSPHATE URIDYLYLTRANSFERASE"/>
    <property type="match status" value="1"/>
</dbReference>
<evidence type="ECO:0000256" key="1">
    <source>
        <dbReference type="ARBA" id="ARBA00001107"/>
    </source>
</evidence>
<dbReference type="GO" id="GO:0033499">
    <property type="term" value="P:galactose catabolic process via UDP-galactose, Leloir pathway"/>
    <property type="evidence" value="ECO:0007669"/>
    <property type="project" value="TreeGrafter"/>
</dbReference>
<dbReference type="FunFam" id="3.30.428.10:FF:000002">
    <property type="entry name" value="Galactose-1-phosphate uridylyltransferase"/>
    <property type="match status" value="1"/>
</dbReference>
<keyword evidence="11 17" id="KW-0119">Carbohydrate metabolism</keyword>
<evidence type="ECO:0000256" key="16">
    <source>
        <dbReference type="PIRSR" id="PIRSR000808-4"/>
    </source>
</evidence>
<feature type="domain" description="Galactose-1-phosphate uridyl transferase C-terminal" evidence="19">
    <location>
        <begin position="186"/>
        <end position="346"/>
    </location>
</feature>
<feature type="binding site" evidence="16">
    <location>
        <position position="297"/>
    </location>
    <ligand>
        <name>Fe cation</name>
        <dbReference type="ChEBI" id="CHEBI:24875"/>
    </ligand>
</feature>
<dbReference type="Pfam" id="PF02744">
    <property type="entry name" value="GalP_UDP_tr_C"/>
    <property type="match status" value="1"/>
</dbReference>
<name>A0A7V2B1F7_RHOMR</name>
<comment type="catalytic activity">
    <reaction evidence="1 17">
        <text>alpha-D-galactose 1-phosphate + UDP-alpha-D-glucose = alpha-D-glucose 1-phosphate + UDP-alpha-D-galactose</text>
        <dbReference type="Rhea" id="RHEA:13989"/>
        <dbReference type="ChEBI" id="CHEBI:58336"/>
        <dbReference type="ChEBI" id="CHEBI:58601"/>
        <dbReference type="ChEBI" id="CHEBI:58885"/>
        <dbReference type="ChEBI" id="CHEBI:66914"/>
        <dbReference type="EC" id="2.7.7.12"/>
    </reaction>
</comment>
<evidence type="ECO:0000256" key="9">
    <source>
        <dbReference type="ARBA" id="ARBA00022833"/>
    </source>
</evidence>
<feature type="binding site" description="in other chain" evidence="14">
    <location>
        <begin position="76"/>
        <end position="77"/>
    </location>
    <ligand>
        <name>UDP-alpha-D-glucose</name>
        <dbReference type="ChEBI" id="CHEBI:58885"/>
        <note>ligand shared between dimeric partners</note>
    </ligand>
</feature>
<gene>
    <name evidence="20" type="ORF">ENO59_08430</name>
</gene>
<comment type="caution">
    <text evidence="20">The sequence shown here is derived from an EMBL/GenBank/DDBJ whole genome shotgun (WGS) entry which is preliminary data.</text>
</comment>
<keyword evidence="9 15" id="KW-0862">Zinc</keyword>
<evidence type="ECO:0000256" key="5">
    <source>
        <dbReference type="ARBA" id="ARBA00016340"/>
    </source>
</evidence>
<dbReference type="EC" id="2.7.7.12" evidence="4 12"/>
<dbReference type="SUPFAM" id="SSF54197">
    <property type="entry name" value="HIT-like"/>
    <property type="match status" value="2"/>
</dbReference>
<dbReference type="FunFam" id="3.30.428.10:FF:000001">
    <property type="entry name" value="Galactose-1-phosphate uridylyltransferase"/>
    <property type="match status" value="1"/>
</dbReference>
<feature type="binding site" evidence="15">
    <location>
        <position position="51"/>
    </location>
    <ligand>
        <name>Zn(2+)</name>
        <dbReference type="ChEBI" id="CHEBI:29105"/>
    </ligand>
</feature>
<feature type="domain" description="Galactose-1-phosphate uridyl transferase N-terminal" evidence="18">
    <location>
        <begin position="8"/>
        <end position="177"/>
    </location>
</feature>
<comment type="cofactor">
    <cofactor evidence="15">
        <name>Zn(2+)</name>
        <dbReference type="ChEBI" id="CHEBI:29105"/>
    </cofactor>
    <text evidence="15">Binds 1 zinc ion per subunit.</text>
</comment>
<feature type="binding site" evidence="16">
    <location>
        <position position="299"/>
    </location>
    <ligand>
        <name>Fe cation</name>
        <dbReference type="ChEBI" id="CHEBI:24875"/>
    </ligand>
</feature>
<evidence type="ECO:0000256" key="11">
    <source>
        <dbReference type="ARBA" id="ARBA00023277"/>
    </source>
</evidence>
<feature type="binding site" evidence="15">
    <location>
        <position position="165"/>
    </location>
    <ligand>
        <name>Zn(2+)</name>
        <dbReference type="ChEBI" id="CHEBI:29105"/>
    </ligand>
</feature>
<evidence type="ECO:0000256" key="8">
    <source>
        <dbReference type="ARBA" id="ARBA00022723"/>
    </source>
</evidence>
<reference evidence="20" key="1">
    <citation type="journal article" date="2020" name="mSystems">
        <title>Genome- and Community-Level Interaction Insights into Carbon Utilization and Element Cycling Functions of Hydrothermarchaeota in Hydrothermal Sediment.</title>
        <authorList>
            <person name="Zhou Z."/>
            <person name="Liu Y."/>
            <person name="Xu W."/>
            <person name="Pan J."/>
            <person name="Luo Z.H."/>
            <person name="Li M."/>
        </authorList>
    </citation>
    <scope>NUCLEOTIDE SEQUENCE [LARGE SCALE GENOMIC DNA]</scope>
    <source>
        <strain evidence="20">SpSt-143</strain>
    </source>
</reference>
<dbReference type="GO" id="GO:0008108">
    <property type="term" value="F:UDP-glucose:hexose-1-phosphate uridylyltransferase activity"/>
    <property type="evidence" value="ECO:0007669"/>
    <property type="project" value="UniProtKB-UniRule"/>
</dbReference>
<evidence type="ECO:0000259" key="19">
    <source>
        <dbReference type="Pfam" id="PF02744"/>
    </source>
</evidence>
<protein>
    <recommendedName>
        <fullName evidence="5 12">Galactose-1-phosphate uridylyltransferase</fullName>
        <ecNumber evidence="4 12">2.7.7.12</ecNumber>
    </recommendedName>
</protein>
<feature type="binding site" description="in other chain" evidence="14">
    <location>
        <position position="324"/>
    </location>
    <ligand>
        <name>UDP-alpha-D-glucose</name>
        <dbReference type="ChEBI" id="CHEBI:58885"/>
        <note>ligand shared between dimeric partners</note>
    </ligand>
</feature>
<dbReference type="EMBL" id="DSGB01000006">
    <property type="protein sequence ID" value="HER96526.1"/>
    <property type="molecule type" value="Genomic_DNA"/>
</dbReference>
<dbReference type="UniPathway" id="UPA00214"/>
<evidence type="ECO:0000256" key="15">
    <source>
        <dbReference type="PIRSR" id="PIRSR000808-3"/>
    </source>
</evidence>
<dbReference type="PIRSF" id="PIRSF000808">
    <property type="entry name" value="GalT"/>
    <property type="match status" value="1"/>
</dbReference>
<dbReference type="PROSITE" id="PS00117">
    <property type="entry name" value="GAL_P_UDP_TRANSF_I"/>
    <property type="match status" value="1"/>
</dbReference>
<keyword evidence="7 17" id="KW-0548">Nucleotidyltransferase</keyword>
<keyword evidence="16" id="KW-0408">Iron</keyword>
<comment type="cofactor">
    <cofactor evidence="16">
        <name>Fe cation</name>
        <dbReference type="ChEBI" id="CHEBI:24875"/>
    </cofactor>
    <text evidence="16">Binds 1 Fe cation per subunit.</text>
</comment>
<organism evidence="20">
    <name type="scientific">Rhodothermus marinus</name>
    <name type="common">Rhodothermus obamensis</name>
    <dbReference type="NCBI Taxonomy" id="29549"/>
    <lineage>
        <taxon>Bacteria</taxon>
        <taxon>Pseudomonadati</taxon>
        <taxon>Rhodothermota</taxon>
        <taxon>Rhodothermia</taxon>
        <taxon>Rhodothermales</taxon>
        <taxon>Rhodothermaceae</taxon>
        <taxon>Rhodothermus</taxon>
    </lineage>
</organism>
<evidence type="ECO:0000256" key="6">
    <source>
        <dbReference type="ARBA" id="ARBA00022679"/>
    </source>
</evidence>
<evidence type="ECO:0000256" key="14">
    <source>
        <dbReference type="PIRSR" id="PIRSR000808-2"/>
    </source>
</evidence>
<dbReference type="InterPro" id="IPR001937">
    <property type="entry name" value="GalP_UDPtransf1"/>
</dbReference>
<dbReference type="Pfam" id="PF01087">
    <property type="entry name" value="GalP_UDP_transf"/>
    <property type="match status" value="1"/>
</dbReference>
<dbReference type="Gene3D" id="3.30.428.10">
    <property type="entry name" value="HIT-like"/>
    <property type="match status" value="2"/>
</dbReference>
<keyword evidence="10 17" id="KW-0299">Galactose metabolism</keyword>
<feature type="binding site" evidence="15">
    <location>
        <position position="54"/>
    </location>
    <ligand>
        <name>Zn(2+)</name>
        <dbReference type="ChEBI" id="CHEBI:29105"/>
    </ligand>
</feature>
<feature type="binding site" evidence="16">
    <location>
        <position position="282"/>
    </location>
    <ligand>
        <name>Fe cation</name>
        <dbReference type="ChEBI" id="CHEBI:24875"/>
    </ligand>
</feature>
<feature type="binding site" description="in other chain" evidence="14">
    <location>
        <position position="60"/>
    </location>
    <ligand>
        <name>UDP-alpha-D-glucose</name>
        <dbReference type="ChEBI" id="CHEBI:58885"/>
        <note>ligand shared between dimeric partners</note>
    </ligand>
</feature>
<dbReference type="CDD" id="cd00608">
    <property type="entry name" value="GalT"/>
    <property type="match status" value="1"/>
</dbReference>
<feature type="binding site" evidence="14">
    <location>
        <begin position="317"/>
        <end position="318"/>
    </location>
    <ligand>
        <name>UDP-alpha-D-glucose</name>
        <dbReference type="ChEBI" id="CHEBI:58885"/>
        <note>ligand shared between dimeric partners</note>
    </ligand>
</feature>
<feature type="binding site" description="in other chain" evidence="14">
    <location>
        <position position="169"/>
    </location>
    <ligand>
        <name>UDP-alpha-D-glucose</name>
        <dbReference type="ChEBI" id="CHEBI:58885"/>
        <note>ligand shared between dimeric partners</note>
    </ligand>
</feature>
<evidence type="ECO:0000313" key="20">
    <source>
        <dbReference type="EMBL" id="HER96526.1"/>
    </source>
</evidence>
<comment type="similarity">
    <text evidence="3 17">Belongs to the galactose-1-phosphate uridylyltransferase type 1 family.</text>
</comment>
<feature type="binding site" evidence="14">
    <location>
        <begin position="312"/>
        <end position="313"/>
    </location>
    <ligand>
        <name>UDP-alpha-D-glucose</name>
        <dbReference type="ChEBI" id="CHEBI:58885"/>
        <note>ligand shared between dimeric partners</note>
    </ligand>
</feature>
<sequence>MACSLENYPHRRRNLLTGEWVLVSPHRAQRPWQGQLESLPVATRPVYDPQCYLCPGNERAGGHRNPHYTETFVFDNDFAALRLDAPAAQETFGDLLEAHAERGLCRVVCFSPRHDLTLAEMDTDAIRRVVEVWTTQHAELGSFPEIRYVQIFENKGEVMGCSNPHPHGQIWAQETIPNEPWKETLQQQAYYNRTGNTLLGDYLALELRLGLRIVCENAHFVALVPYWAIWPFETLVVSRRPVPSLLELTEAERQGLADILKRLLVRYDNLFQVSFPYSAGFHQAPTDGQQHPEWHLHLHVYPPLLRSATIRKFMVGYEMLAMPQRDLTPEAAAAQLRRLSEIHFRTEPSVTA</sequence>
<evidence type="ECO:0000256" key="3">
    <source>
        <dbReference type="ARBA" id="ARBA00010951"/>
    </source>
</evidence>
<dbReference type="GO" id="GO:0008270">
    <property type="term" value="F:zinc ion binding"/>
    <property type="evidence" value="ECO:0007669"/>
    <property type="project" value="InterPro"/>
</dbReference>
<feature type="active site" description="Tele-UMP-histidine intermediate" evidence="13">
    <location>
        <position position="167"/>
    </location>
</feature>
<dbReference type="NCBIfam" id="TIGR00209">
    <property type="entry name" value="galT_1"/>
    <property type="match status" value="1"/>
</dbReference>
<proteinExistence type="inferred from homology"/>
<comment type="pathway">
    <text evidence="2 17">Carbohydrate metabolism; galactose metabolism.</text>
</comment>
<keyword evidence="8 15" id="KW-0479">Metal-binding</keyword>
<feature type="binding site" evidence="16">
    <location>
        <position position="183"/>
    </location>
    <ligand>
        <name>Fe cation</name>
        <dbReference type="ChEBI" id="CHEBI:24875"/>
    </ligand>
</feature>
<evidence type="ECO:0000256" key="2">
    <source>
        <dbReference type="ARBA" id="ARBA00004947"/>
    </source>
</evidence>
<evidence type="ECO:0000256" key="7">
    <source>
        <dbReference type="ARBA" id="ARBA00022695"/>
    </source>
</evidence>
<feature type="binding site" evidence="14">
    <location>
        <begin position="27"/>
        <end position="30"/>
    </location>
    <ligand>
        <name>UDP-alpha-D-glucose</name>
        <dbReference type="ChEBI" id="CHEBI:58885"/>
        <note>ligand shared between dimeric partners</note>
    </ligand>
</feature>
<evidence type="ECO:0000256" key="10">
    <source>
        <dbReference type="ARBA" id="ARBA00023144"/>
    </source>
</evidence>
<dbReference type="AlphaFoldDB" id="A0A7V2B1F7"/>
<dbReference type="NCBIfam" id="NF008724">
    <property type="entry name" value="PRK11720.1"/>
    <property type="match status" value="1"/>
</dbReference>
<evidence type="ECO:0000256" key="4">
    <source>
        <dbReference type="ARBA" id="ARBA00012384"/>
    </source>
</evidence>